<protein>
    <submittedName>
        <fullName evidence="1">Uncharacterized protein</fullName>
    </submittedName>
</protein>
<dbReference type="Proteomes" id="UP000215914">
    <property type="component" value="Chromosome 4"/>
</dbReference>
<sequence length="73" mass="8667">MKLLEPDFSAHFHHIPLSSKLLVKVMIQVRHQLNWDNFLFGDLEGMETLPRYWLTIPPNSTYLQTLEFQVKGR</sequence>
<organism evidence="1 2">
    <name type="scientific">Helianthus annuus</name>
    <name type="common">Common sunflower</name>
    <dbReference type="NCBI Taxonomy" id="4232"/>
    <lineage>
        <taxon>Eukaryota</taxon>
        <taxon>Viridiplantae</taxon>
        <taxon>Streptophyta</taxon>
        <taxon>Embryophyta</taxon>
        <taxon>Tracheophyta</taxon>
        <taxon>Spermatophyta</taxon>
        <taxon>Magnoliopsida</taxon>
        <taxon>eudicotyledons</taxon>
        <taxon>Gunneridae</taxon>
        <taxon>Pentapetalae</taxon>
        <taxon>asterids</taxon>
        <taxon>campanulids</taxon>
        <taxon>Asterales</taxon>
        <taxon>Asteraceae</taxon>
        <taxon>Asteroideae</taxon>
        <taxon>Heliantheae alliance</taxon>
        <taxon>Heliantheae</taxon>
        <taxon>Helianthus</taxon>
    </lineage>
</organism>
<accession>A0A251UXI6</accession>
<evidence type="ECO:0000313" key="2">
    <source>
        <dbReference type="Proteomes" id="UP000215914"/>
    </source>
</evidence>
<reference evidence="2" key="1">
    <citation type="journal article" date="2017" name="Nature">
        <title>The sunflower genome provides insights into oil metabolism, flowering and Asterid evolution.</title>
        <authorList>
            <person name="Badouin H."/>
            <person name="Gouzy J."/>
            <person name="Grassa C.J."/>
            <person name="Murat F."/>
            <person name="Staton S.E."/>
            <person name="Cottret L."/>
            <person name="Lelandais-Briere C."/>
            <person name="Owens G.L."/>
            <person name="Carrere S."/>
            <person name="Mayjonade B."/>
            <person name="Legrand L."/>
            <person name="Gill N."/>
            <person name="Kane N.C."/>
            <person name="Bowers J.E."/>
            <person name="Hubner S."/>
            <person name="Bellec A."/>
            <person name="Berard A."/>
            <person name="Berges H."/>
            <person name="Blanchet N."/>
            <person name="Boniface M.C."/>
            <person name="Brunel D."/>
            <person name="Catrice O."/>
            <person name="Chaidir N."/>
            <person name="Claudel C."/>
            <person name="Donnadieu C."/>
            <person name="Faraut T."/>
            <person name="Fievet G."/>
            <person name="Helmstetter N."/>
            <person name="King M."/>
            <person name="Knapp S.J."/>
            <person name="Lai Z."/>
            <person name="Le Paslier M.C."/>
            <person name="Lippi Y."/>
            <person name="Lorenzon L."/>
            <person name="Mandel J.R."/>
            <person name="Marage G."/>
            <person name="Marchand G."/>
            <person name="Marquand E."/>
            <person name="Bret-Mestries E."/>
            <person name="Morien E."/>
            <person name="Nambeesan S."/>
            <person name="Nguyen T."/>
            <person name="Pegot-Espagnet P."/>
            <person name="Pouilly N."/>
            <person name="Raftis F."/>
            <person name="Sallet E."/>
            <person name="Schiex T."/>
            <person name="Thomas J."/>
            <person name="Vandecasteele C."/>
            <person name="Vares D."/>
            <person name="Vear F."/>
            <person name="Vautrin S."/>
            <person name="Crespi M."/>
            <person name="Mangin B."/>
            <person name="Burke J.M."/>
            <person name="Salse J."/>
            <person name="Munos S."/>
            <person name="Vincourt P."/>
            <person name="Rieseberg L.H."/>
            <person name="Langlade N.B."/>
        </authorList>
    </citation>
    <scope>NUCLEOTIDE SEQUENCE [LARGE SCALE GENOMIC DNA]</scope>
    <source>
        <strain evidence="2">cv. SF193</strain>
    </source>
</reference>
<dbReference type="EMBL" id="CM007893">
    <property type="protein sequence ID" value="OTG27452.1"/>
    <property type="molecule type" value="Genomic_DNA"/>
</dbReference>
<keyword evidence="2" id="KW-1185">Reference proteome</keyword>
<dbReference type="AlphaFoldDB" id="A0A251UXI6"/>
<dbReference type="InParanoid" id="A0A251UXI6"/>
<evidence type="ECO:0000313" key="1">
    <source>
        <dbReference type="EMBL" id="OTG27452.1"/>
    </source>
</evidence>
<name>A0A251UXI6_HELAN</name>
<gene>
    <name evidence="1" type="ORF">HannXRQ_Chr04g0100231</name>
</gene>
<proteinExistence type="predicted"/>